<comment type="caution">
    <text evidence="3">The sequence shown here is derived from an EMBL/GenBank/DDBJ whole genome shotgun (WGS) entry which is preliminary data.</text>
</comment>
<evidence type="ECO:0000313" key="4">
    <source>
        <dbReference type="Proteomes" id="UP000596827"/>
    </source>
</evidence>
<sequence>MRRGLRHVGWLVWLGLLWLGLPCLARAQDVLPADSLHAAPIPPAIRLVPGMEGVPLHGRSRYWVDETGRKSVDEVEAGVQLPWAPRDASQQHNIDGKGMWIQFDAIATVDGRWFVEIALSGLDRAQLFYRDARGAWVVQEAGDSKPVSQWPLPGRVPTFELAHEVGRTVRYWLRVEHARVNFAAPIALYDQGRLIATREREQFLLGAYFGLAALITIVAFANAVAFRDRSFGAYAIYVALLAIGQAAYLGVGAQHLWDHMLRWNETATFLLPGISTAAGLWFVHTVTEPVRFSRLLDMVVWGVIAALMIAVGIDTMVTSRVTFGIVMLLTTFALALVFVLILLVWKRGDDPTIRLIALGFLPVLVMAIFPVARGLNLIPNSALTRYGLTMGAVLEMPILFYALSLRGARRRESLVRAMALQHTDALTGLAHSRSLLTRLEAALVRARSQRHPCALLGVKISNFEAIVSEYGREAAEKALVVAASILRRAITDVDLAARVGDNEFMLLLEGPTTTAAAMSRAQQVIATGLRPAEALPPGLTLKFHVSVALLPDRDLDPAGSLKWVLEGVNSIPYDARKLIRPLNF</sequence>
<evidence type="ECO:0000256" key="1">
    <source>
        <dbReference type="SAM" id="Phobius"/>
    </source>
</evidence>
<dbReference type="NCBIfam" id="TIGR00254">
    <property type="entry name" value="GGDEF"/>
    <property type="match status" value="1"/>
</dbReference>
<dbReference type="PROSITE" id="PS50887">
    <property type="entry name" value="GGDEF"/>
    <property type="match status" value="1"/>
</dbReference>
<dbReference type="RefSeq" id="WP_187079586.1">
    <property type="nucleotide sequence ID" value="NZ_JACORU010000001.1"/>
</dbReference>
<organism evidence="3 4">
    <name type="scientific">Ramlibacter albus</name>
    <dbReference type="NCBI Taxonomy" id="2079448"/>
    <lineage>
        <taxon>Bacteria</taxon>
        <taxon>Pseudomonadati</taxon>
        <taxon>Pseudomonadota</taxon>
        <taxon>Betaproteobacteria</taxon>
        <taxon>Burkholderiales</taxon>
        <taxon>Comamonadaceae</taxon>
        <taxon>Ramlibacter</taxon>
    </lineage>
</organism>
<reference evidence="3" key="1">
    <citation type="submission" date="2020-08" db="EMBL/GenBank/DDBJ databases">
        <title>Ramlibacter sp. GTP1 16S ribosomal RNA gene genome sequencing and assembly.</title>
        <authorList>
            <person name="Kang M."/>
        </authorList>
    </citation>
    <scope>NUCLEOTIDE SEQUENCE</scope>
    <source>
        <strain evidence="3">GTP1</strain>
    </source>
</reference>
<accession>A0A923M561</accession>
<dbReference type="InterPro" id="IPR011622">
    <property type="entry name" value="7TMR_DISM_rcpt_extracell_dom2"/>
</dbReference>
<dbReference type="EMBL" id="JACORU010000001">
    <property type="protein sequence ID" value="MBC5763123.1"/>
    <property type="molecule type" value="Genomic_DNA"/>
</dbReference>
<dbReference type="AlphaFoldDB" id="A0A923M561"/>
<feature type="transmembrane region" description="Helical" evidence="1">
    <location>
        <begin position="383"/>
        <end position="403"/>
    </location>
</feature>
<dbReference type="Pfam" id="PF00990">
    <property type="entry name" value="GGDEF"/>
    <property type="match status" value="1"/>
</dbReference>
<proteinExistence type="predicted"/>
<dbReference type="InterPro" id="IPR043128">
    <property type="entry name" value="Rev_trsase/Diguanyl_cyclase"/>
</dbReference>
<feature type="transmembrane region" description="Helical" evidence="1">
    <location>
        <begin position="231"/>
        <end position="251"/>
    </location>
</feature>
<name>A0A923M561_9BURK</name>
<feature type="transmembrane region" description="Helical" evidence="1">
    <location>
        <begin position="295"/>
        <end position="313"/>
    </location>
</feature>
<dbReference type="PANTHER" id="PTHR44757:SF2">
    <property type="entry name" value="BIOFILM ARCHITECTURE MAINTENANCE PROTEIN MBAA"/>
    <property type="match status" value="1"/>
</dbReference>
<dbReference type="SMART" id="SM00267">
    <property type="entry name" value="GGDEF"/>
    <property type="match status" value="1"/>
</dbReference>
<dbReference type="Gene3D" id="3.30.70.270">
    <property type="match status" value="1"/>
</dbReference>
<dbReference type="Gene3D" id="2.60.40.2380">
    <property type="match status" value="1"/>
</dbReference>
<dbReference type="Pfam" id="PF07695">
    <property type="entry name" value="7TMR-DISM_7TM"/>
    <property type="match status" value="1"/>
</dbReference>
<evidence type="ECO:0000313" key="3">
    <source>
        <dbReference type="EMBL" id="MBC5763123.1"/>
    </source>
</evidence>
<keyword evidence="1" id="KW-0472">Membrane</keyword>
<dbReference type="PANTHER" id="PTHR44757">
    <property type="entry name" value="DIGUANYLATE CYCLASE DGCP"/>
    <property type="match status" value="1"/>
</dbReference>
<dbReference type="InterPro" id="IPR029787">
    <property type="entry name" value="Nucleotide_cyclase"/>
</dbReference>
<feature type="domain" description="GGDEF" evidence="2">
    <location>
        <begin position="451"/>
        <end position="584"/>
    </location>
</feature>
<dbReference type="Pfam" id="PF07696">
    <property type="entry name" value="7TMR-DISMED2"/>
    <property type="match status" value="1"/>
</dbReference>
<feature type="transmembrane region" description="Helical" evidence="1">
    <location>
        <begin position="203"/>
        <end position="224"/>
    </location>
</feature>
<dbReference type="SUPFAM" id="SSF55073">
    <property type="entry name" value="Nucleotide cyclase"/>
    <property type="match status" value="1"/>
</dbReference>
<feature type="transmembrane region" description="Helical" evidence="1">
    <location>
        <begin position="352"/>
        <end position="371"/>
    </location>
</feature>
<feature type="transmembrane region" description="Helical" evidence="1">
    <location>
        <begin position="325"/>
        <end position="345"/>
    </location>
</feature>
<dbReference type="InterPro" id="IPR000160">
    <property type="entry name" value="GGDEF_dom"/>
</dbReference>
<evidence type="ECO:0000259" key="2">
    <source>
        <dbReference type="PROSITE" id="PS50887"/>
    </source>
</evidence>
<gene>
    <name evidence="3" type="ORF">H8R02_01580</name>
</gene>
<dbReference type="InterPro" id="IPR011623">
    <property type="entry name" value="7TMR_DISM_rcpt_extracell_dom1"/>
</dbReference>
<keyword evidence="1" id="KW-1133">Transmembrane helix</keyword>
<feature type="transmembrane region" description="Helical" evidence="1">
    <location>
        <begin position="263"/>
        <end position="283"/>
    </location>
</feature>
<keyword evidence="1" id="KW-0812">Transmembrane</keyword>
<dbReference type="CDD" id="cd01949">
    <property type="entry name" value="GGDEF"/>
    <property type="match status" value="1"/>
</dbReference>
<dbReference type="InterPro" id="IPR052155">
    <property type="entry name" value="Biofilm_reg_signaling"/>
</dbReference>
<protein>
    <submittedName>
        <fullName evidence="3">Diguanylate cyclase</fullName>
    </submittedName>
</protein>
<dbReference type="Proteomes" id="UP000596827">
    <property type="component" value="Unassembled WGS sequence"/>
</dbReference>
<keyword evidence="4" id="KW-1185">Reference proteome</keyword>